<accession>A0A9W7DTT1</accession>
<sequence length="398" mass="42409">MDTVTIGTQLLGASKFYGMTIIAASSGFWGASGSGIYTNGKLLTSQPDNTNAQCSMLMPDFPQNSVWFFPSRACEATYSATVSSVPVPSRATNRVDVSTSPFNNANNASGWPTYIIDGEIAPSSLAIGVPKLINTIQALGHPLGPGYTYSDTSNTSQTVTVLNQNANSILLPPPTENGTYTKSLRSPTGDTVCTITADFPSGTASGGEAYYILKAWDSTGNADSTLNGMIFQNNNCPIVLAGCSFARCVGTYHASGTCITVPDLLGLFSAPEETAVPSSVTLLANFSGSKFVYPMVTDAMLQPVADLDEDVEMSGPLSIDDFYDQNEQRIMLDRTIVSVEGGGDRSFMSLAGFEANFQNPQDCTICSDPYNFYDFSASRSVAWPPSFRGFICSKYDDL</sequence>
<proteinExistence type="predicted"/>
<organism evidence="1 2">
    <name type="scientific">Triparma laevis f. inornata</name>
    <dbReference type="NCBI Taxonomy" id="1714386"/>
    <lineage>
        <taxon>Eukaryota</taxon>
        <taxon>Sar</taxon>
        <taxon>Stramenopiles</taxon>
        <taxon>Ochrophyta</taxon>
        <taxon>Bolidophyceae</taxon>
        <taxon>Parmales</taxon>
        <taxon>Triparmaceae</taxon>
        <taxon>Triparma</taxon>
    </lineage>
</organism>
<evidence type="ECO:0000313" key="1">
    <source>
        <dbReference type="EMBL" id="GMH54632.1"/>
    </source>
</evidence>
<comment type="caution">
    <text evidence="1">The sequence shown here is derived from an EMBL/GenBank/DDBJ whole genome shotgun (WGS) entry which is preliminary data.</text>
</comment>
<dbReference type="AlphaFoldDB" id="A0A9W7DTT1"/>
<dbReference type="EMBL" id="BLQM01000039">
    <property type="protein sequence ID" value="GMH54632.1"/>
    <property type="molecule type" value="Genomic_DNA"/>
</dbReference>
<protein>
    <submittedName>
        <fullName evidence="1">Uncharacterized protein</fullName>
    </submittedName>
</protein>
<name>A0A9W7DTT1_9STRA</name>
<evidence type="ECO:0000313" key="2">
    <source>
        <dbReference type="Proteomes" id="UP001162640"/>
    </source>
</evidence>
<gene>
    <name evidence="1" type="ORF">TL16_g01715</name>
</gene>
<dbReference type="Proteomes" id="UP001162640">
    <property type="component" value="Unassembled WGS sequence"/>
</dbReference>
<reference evidence="2" key="1">
    <citation type="journal article" date="2023" name="Commun. Biol.">
        <title>Genome analysis of Parmales, the sister group of diatoms, reveals the evolutionary specialization of diatoms from phago-mixotrophs to photoautotrophs.</title>
        <authorList>
            <person name="Ban H."/>
            <person name="Sato S."/>
            <person name="Yoshikawa S."/>
            <person name="Yamada K."/>
            <person name="Nakamura Y."/>
            <person name="Ichinomiya M."/>
            <person name="Sato N."/>
            <person name="Blanc-Mathieu R."/>
            <person name="Endo H."/>
            <person name="Kuwata A."/>
            <person name="Ogata H."/>
        </authorList>
    </citation>
    <scope>NUCLEOTIDE SEQUENCE [LARGE SCALE GENOMIC DNA]</scope>
</reference>